<evidence type="ECO:0000313" key="3">
    <source>
        <dbReference type="Proteomes" id="UP000283895"/>
    </source>
</evidence>
<name>A0A423WZ05_9PEZI</name>
<dbReference type="EMBL" id="LKEA01000005">
    <property type="protein sequence ID" value="ROW08791.1"/>
    <property type="molecule type" value="Genomic_DNA"/>
</dbReference>
<dbReference type="AlphaFoldDB" id="A0A423WZ05"/>
<evidence type="ECO:0000256" key="1">
    <source>
        <dbReference type="SAM" id="MobiDB-lite"/>
    </source>
</evidence>
<keyword evidence="3" id="KW-1185">Reference proteome</keyword>
<accession>A0A423WZ05</accession>
<gene>
    <name evidence="2" type="ORF">VMCG_02979</name>
</gene>
<dbReference type="OrthoDB" id="4777915at2759"/>
<proteinExistence type="predicted"/>
<organism evidence="2 3">
    <name type="scientific">Cytospora schulzeri</name>
    <dbReference type="NCBI Taxonomy" id="448051"/>
    <lineage>
        <taxon>Eukaryota</taxon>
        <taxon>Fungi</taxon>
        <taxon>Dikarya</taxon>
        <taxon>Ascomycota</taxon>
        <taxon>Pezizomycotina</taxon>
        <taxon>Sordariomycetes</taxon>
        <taxon>Sordariomycetidae</taxon>
        <taxon>Diaporthales</taxon>
        <taxon>Cytosporaceae</taxon>
        <taxon>Cytospora</taxon>
    </lineage>
</organism>
<evidence type="ECO:0000313" key="2">
    <source>
        <dbReference type="EMBL" id="ROW08791.1"/>
    </source>
</evidence>
<reference evidence="2 3" key="1">
    <citation type="submission" date="2015-09" db="EMBL/GenBank/DDBJ databases">
        <title>Host preference determinants of Valsa canker pathogens revealed by comparative genomics.</title>
        <authorList>
            <person name="Yin Z."/>
            <person name="Huang L."/>
        </authorList>
    </citation>
    <scope>NUCLEOTIDE SEQUENCE [LARGE SCALE GENOMIC DNA]</scope>
    <source>
        <strain evidence="2 3">03-1</strain>
    </source>
</reference>
<feature type="compositionally biased region" description="Basic and acidic residues" evidence="1">
    <location>
        <begin position="284"/>
        <end position="300"/>
    </location>
</feature>
<dbReference type="Proteomes" id="UP000283895">
    <property type="component" value="Unassembled WGS sequence"/>
</dbReference>
<feature type="region of interest" description="Disordered" evidence="1">
    <location>
        <begin position="252"/>
        <end position="300"/>
    </location>
</feature>
<feature type="region of interest" description="Disordered" evidence="1">
    <location>
        <begin position="312"/>
        <end position="337"/>
    </location>
</feature>
<sequence>MDNQIRSFMRVIRRLDNADELIQRFPEWERSALSQDAASSSLTPQDQRRILNFPDVETQAANIANSSTLGKEDLLKRAAETPTQLSATEVSLLKNRYWLDISPDEEHEVCLASGLIMGPHRVSEEDYEEAGKRLKAVRQPFYAENEEKAIENALVEHWRRGTDAWRARQKQEAERSLPMSFPWVRRLWEEDKGEKHWGYGIFVDPEAFVDDEESGSYLIRQDGVLFHARGAIGAGSSAINNMWQLQTLDWPTSATADGGEKEGGSQAIQQSDSKEDSNNPAADEVCREKEGIEQENDEKRAAKFENLRQHFKSIRDRAPKRQRREQAASSETTQAESGGLEAGILQNVFLVVDKCSAGSVLSGPGLVDDMWVWAVDPDYDDANDASATAATTEGSTSTETPSNYRGFMRVRLQQTVNKFYDARRFHGDDYPMTRLWEAAQKSKHHAFVSPKDDEARSWSMDRFVGSLMRAQPPRIVYGPKPVVPAGTGAS</sequence>
<feature type="compositionally biased region" description="Polar residues" evidence="1">
    <location>
        <begin position="327"/>
        <end position="336"/>
    </location>
</feature>
<dbReference type="STRING" id="356882.A0A423WZ05"/>
<protein>
    <submittedName>
        <fullName evidence="2">Uncharacterized protein</fullName>
    </submittedName>
</protein>
<comment type="caution">
    <text evidence="2">The sequence shown here is derived from an EMBL/GenBank/DDBJ whole genome shotgun (WGS) entry which is preliminary data.</text>
</comment>